<dbReference type="InterPro" id="IPR013325">
    <property type="entry name" value="RNA_pol_sigma_r2"/>
</dbReference>
<feature type="compositionally biased region" description="Basic and acidic residues" evidence="5">
    <location>
        <begin position="538"/>
        <end position="547"/>
    </location>
</feature>
<gene>
    <name evidence="8" type="ORF">SAV14893_027020</name>
</gene>
<dbReference type="SUPFAM" id="SSF88946">
    <property type="entry name" value="Sigma2 domain of RNA polymerase sigma factors"/>
    <property type="match status" value="1"/>
</dbReference>
<accession>A0A4D4LYY8</accession>
<evidence type="ECO:0000313" key="9">
    <source>
        <dbReference type="Proteomes" id="UP000302139"/>
    </source>
</evidence>
<dbReference type="GO" id="GO:0016987">
    <property type="term" value="F:sigma factor activity"/>
    <property type="evidence" value="ECO:0007669"/>
    <property type="project" value="UniProtKB-KW"/>
</dbReference>
<evidence type="ECO:0000313" key="8">
    <source>
        <dbReference type="EMBL" id="GDY63309.1"/>
    </source>
</evidence>
<feature type="domain" description="RNA polymerase sigma-70 region 2" evidence="6">
    <location>
        <begin position="27"/>
        <end position="93"/>
    </location>
</feature>
<feature type="region of interest" description="Disordered" evidence="5">
    <location>
        <begin position="179"/>
        <end position="223"/>
    </location>
</feature>
<evidence type="ECO:0000256" key="5">
    <source>
        <dbReference type="SAM" id="MobiDB-lite"/>
    </source>
</evidence>
<evidence type="ECO:0000259" key="7">
    <source>
        <dbReference type="Pfam" id="PF08281"/>
    </source>
</evidence>
<dbReference type="AlphaFoldDB" id="A0A4D4LYY8"/>
<dbReference type="Pfam" id="PF04542">
    <property type="entry name" value="Sigma70_r2"/>
    <property type="match status" value="1"/>
</dbReference>
<sequence length="601" mass="61510">MLGDDAELTAAVLAAQDGDETAFRTVYRAVHPRLLGYVRTLVGDPDAEDVTSEAWLQIARDLERFSGDADRFRGWAARIARNRALDHIRMRGRRPAIGGDETELTGKPGEADTAGEAIESLATDRTLSLIAQLPQDQAEAVVLRVVVGLDAKSAADTLGKRPGAVRTAAHRGLKRLAELLGADDPESPGGLDGLPRRGTRKETRSGPPKTPTKRAAHPRGDVRRCDASAFADAEGHVMADEQYRWLDRDAAERLLRGESLEAVDADTRKQAEQLAEALGALAADPLPNSAELPGEAAALAAFRTARQGRNGEEKVLGGRGRPHAVARAAHSADAGLVRLGRPERAARRGRLGRPVRLGVAAALAAGMIGGVAAAAGTGVLPTPFGGDEPGPTASVSAAVTPERPLGSSSPGAIGDGGGSEAPTPDGTSGAPVQGGSSHDEADKGSAASGRPGADSSRNPARSREWWSAVLSSCRDVRGGKDVGTERMRSLEEAAGGGLRVHKYCKGVLAYAEGHSGSGSGAIDPGDDEGSGRDSGSGRGDRDGKGDGDGTGDGDNGGRGGDGDGHHILPGGSAPGGNGLIVTPSPSPSPSRHALTSLVPRS</sequence>
<evidence type="ECO:0000256" key="3">
    <source>
        <dbReference type="ARBA" id="ARBA00023082"/>
    </source>
</evidence>
<feature type="compositionally biased region" description="Gly residues" evidence="5">
    <location>
        <begin position="548"/>
        <end position="559"/>
    </location>
</feature>
<dbReference type="PANTHER" id="PTHR43133">
    <property type="entry name" value="RNA POLYMERASE ECF-TYPE SIGMA FACTO"/>
    <property type="match status" value="1"/>
</dbReference>
<keyword evidence="2" id="KW-0805">Transcription regulation</keyword>
<feature type="region of interest" description="Disordered" evidence="5">
    <location>
        <begin position="511"/>
        <end position="601"/>
    </location>
</feature>
<dbReference type="Proteomes" id="UP000302139">
    <property type="component" value="Unassembled WGS sequence"/>
</dbReference>
<dbReference type="NCBIfam" id="TIGR02937">
    <property type="entry name" value="sigma70-ECF"/>
    <property type="match status" value="1"/>
</dbReference>
<comment type="caution">
    <text evidence="8">The sequence shown here is derived from an EMBL/GenBank/DDBJ whole genome shotgun (WGS) entry which is preliminary data.</text>
</comment>
<feature type="region of interest" description="Disordered" evidence="5">
    <location>
        <begin position="383"/>
        <end position="463"/>
    </location>
</feature>
<keyword evidence="3" id="KW-0731">Sigma factor</keyword>
<dbReference type="EMBL" id="BJHX01000001">
    <property type="protein sequence ID" value="GDY63309.1"/>
    <property type="molecule type" value="Genomic_DNA"/>
</dbReference>
<dbReference type="Gene3D" id="1.10.10.10">
    <property type="entry name" value="Winged helix-like DNA-binding domain superfamily/Winged helix DNA-binding domain"/>
    <property type="match status" value="1"/>
</dbReference>
<dbReference type="GO" id="GO:0006352">
    <property type="term" value="P:DNA-templated transcription initiation"/>
    <property type="evidence" value="ECO:0007669"/>
    <property type="project" value="InterPro"/>
</dbReference>
<dbReference type="InterPro" id="IPR036388">
    <property type="entry name" value="WH-like_DNA-bd_sf"/>
</dbReference>
<dbReference type="InterPro" id="IPR007627">
    <property type="entry name" value="RNA_pol_sigma70_r2"/>
</dbReference>
<dbReference type="InterPro" id="IPR014284">
    <property type="entry name" value="RNA_pol_sigma-70_dom"/>
</dbReference>
<keyword evidence="4" id="KW-0804">Transcription</keyword>
<feature type="domain" description="RNA polymerase sigma factor 70 region 4 type 2" evidence="7">
    <location>
        <begin position="127"/>
        <end position="176"/>
    </location>
</feature>
<dbReference type="Pfam" id="PF08281">
    <property type="entry name" value="Sigma70_r4_2"/>
    <property type="match status" value="1"/>
</dbReference>
<dbReference type="Gene3D" id="1.10.1740.10">
    <property type="match status" value="1"/>
</dbReference>
<dbReference type="InterPro" id="IPR013324">
    <property type="entry name" value="RNA_pol_sigma_r3/r4-like"/>
</dbReference>
<dbReference type="SUPFAM" id="SSF88659">
    <property type="entry name" value="Sigma3 and sigma4 domains of RNA polymerase sigma factors"/>
    <property type="match status" value="1"/>
</dbReference>
<dbReference type="GO" id="GO:0003677">
    <property type="term" value="F:DNA binding"/>
    <property type="evidence" value="ECO:0007669"/>
    <property type="project" value="InterPro"/>
</dbReference>
<name>A0A4D4LYY8_STRAX</name>
<evidence type="ECO:0008006" key="10">
    <source>
        <dbReference type="Google" id="ProtNLM"/>
    </source>
</evidence>
<evidence type="ECO:0000259" key="6">
    <source>
        <dbReference type="Pfam" id="PF04542"/>
    </source>
</evidence>
<dbReference type="InterPro" id="IPR013249">
    <property type="entry name" value="RNA_pol_sigma70_r4_t2"/>
</dbReference>
<reference evidence="8 9" key="1">
    <citation type="submission" date="2019-04" db="EMBL/GenBank/DDBJ databases">
        <title>Draft genome sequences of Streptomyces avermitilis NBRC 14893.</title>
        <authorList>
            <person name="Komaki H."/>
            <person name="Tamura T."/>
            <person name="Hosoyama A."/>
        </authorList>
    </citation>
    <scope>NUCLEOTIDE SEQUENCE [LARGE SCALE GENOMIC DNA]</scope>
    <source>
        <strain evidence="8 9">NBRC 14893</strain>
    </source>
</reference>
<evidence type="ECO:0000256" key="4">
    <source>
        <dbReference type="ARBA" id="ARBA00023163"/>
    </source>
</evidence>
<evidence type="ECO:0000256" key="2">
    <source>
        <dbReference type="ARBA" id="ARBA00023015"/>
    </source>
</evidence>
<proteinExistence type="inferred from homology"/>
<dbReference type="InterPro" id="IPR039425">
    <property type="entry name" value="RNA_pol_sigma-70-like"/>
</dbReference>
<protein>
    <recommendedName>
        <fullName evidence="10">RNA polymerase ECF-subfamily sigma factor</fullName>
    </recommendedName>
</protein>
<organism evidence="8 9">
    <name type="scientific">Streptomyces avermitilis</name>
    <dbReference type="NCBI Taxonomy" id="33903"/>
    <lineage>
        <taxon>Bacteria</taxon>
        <taxon>Bacillati</taxon>
        <taxon>Actinomycetota</taxon>
        <taxon>Actinomycetes</taxon>
        <taxon>Kitasatosporales</taxon>
        <taxon>Streptomycetaceae</taxon>
        <taxon>Streptomyces</taxon>
    </lineage>
</organism>
<comment type="similarity">
    <text evidence="1">Belongs to the sigma-70 factor family. ECF subfamily.</text>
</comment>
<dbReference type="PANTHER" id="PTHR43133:SF66">
    <property type="entry name" value="ECF RNA POLYMERASE SIGMA FACTOR SIGK"/>
    <property type="match status" value="1"/>
</dbReference>
<evidence type="ECO:0000256" key="1">
    <source>
        <dbReference type="ARBA" id="ARBA00010641"/>
    </source>
</evidence>